<evidence type="ECO:0000313" key="2">
    <source>
        <dbReference type="EMBL" id="KRY39011.1"/>
    </source>
</evidence>
<dbReference type="InParanoid" id="A0A0V1BRD4"/>
<proteinExistence type="predicted"/>
<feature type="domain" description="Integrase zinc-binding" evidence="1">
    <location>
        <begin position="53"/>
        <end position="106"/>
    </location>
</feature>
<evidence type="ECO:0000259" key="1">
    <source>
        <dbReference type="Pfam" id="PF17921"/>
    </source>
</evidence>
<keyword evidence="3" id="KW-1185">Reference proteome</keyword>
<gene>
    <name evidence="2" type="ORF">T01_5019</name>
</gene>
<reference evidence="2 3" key="1">
    <citation type="submission" date="2015-01" db="EMBL/GenBank/DDBJ databases">
        <title>Evolution of Trichinella species and genotypes.</title>
        <authorList>
            <person name="Korhonen P.K."/>
            <person name="Edoardo P."/>
            <person name="Giuseppe L.R."/>
            <person name="Gasser R.B."/>
        </authorList>
    </citation>
    <scope>NUCLEOTIDE SEQUENCE [LARGE SCALE GENOMIC DNA]</scope>
    <source>
        <strain evidence="2">ISS3</strain>
    </source>
</reference>
<evidence type="ECO:0000313" key="3">
    <source>
        <dbReference type="Proteomes" id="UP000054776"/>
    </source>
</evidence>
<dbReference type="EMBL" id="JYDH01000021">
    <property type="protein sequence ID" value="KRY39011.1"/>
    <property type="molecule type" value="Genomic_DNA"/>
</dbReference>
<dbReference type="Pfam" id="PF17921">
    <property type="entry name" value="Integrase_H2C2"/>
    <property type="match status" value="1"/>
</dbReference>
<dbReference type="InterPro" id="IPR041588">
    <property type="entry name" value="Integrase_H2C2"/>
</dbReference>
<sequence length="152" mass="16813">MFIIDVDSIGNSPWVVLCQNIDGSEPARAATALRGARCLSQSGSGGSNQLVGPKANREEVFRCSHNSRYVGHLYLSRIRSRFYRSGMSNDIQVWCRTCKQYAALKKPLKSKEAPLKPIGTDYPAQRLGMDFAGLRSTPGNHFTLVVVDCFTK</sequence>
<dbReference type="Gene3D" id="1.10.340.70">
    <property type="match status" value="1"/>
</dbReference>
<dbReference type="PANTHER" id="PTHR47266">
    <property type="entry name" value="ENDONUCLEASE-RELATED"/>
    <property type="match status" value="1"/>
</dbReference>
<comment type="caution">
    <text evidence="2">The sequence shown here is derived from an EMBL/GenBank/DDBJ whole genome shotgun (WGS) entry which is preliminary data.</text>
</comment>
<dbReference type="OrthoDB" id="5920144at2759"/>
<name>A0A0V1BRD4_TRISP</name>
<dbReference type="AlphaFoldDB" id="A0A0V1BRD4"/>
<organism evidence="2 3">
    <name type="scientific">Trichinella spiralis</name>
    <name type="common">Trichina worm</name>
    <dbReference type="NCBI Taxonomy" id="6334"/>
    <lineage>
        <taxon>Eukaryota</taxon>
        <taxon>Metazoa</taxon>
        <taxon>Ecdysozoa</taxon>
        <taxon>Nematoda</taxon>
        <taxon>Enoplea</taxon>
        <taxon>Dorylaimia</taxon>
        <taxon>Trichinellida</taxon>
        <taxon>Trichinellidae</taxon>
        <taxon>Trichinella</taxon>
    </lineage>
</organism>
<accession>A0A0V1BRD4</accession>
<dbReference type="InterPro" id="IPR052160">
    <property type="entry name" value="Gypsy_RT_Integrase-like"/>
</dbReference>
<dbReference type="Proteomes" id="UP000054776">
    <property type="component" value="Unassembled WGS sequence"/>
</dbReference>
<protein>
    <recommendedName>
        <fullName evidence="1">Integrase zinc-binding domain-containing protein</fullName>
    </recommendedName>
</protein>